<dbReference type="Gene3D" id="2.60.120.260">
    <property type="entry name" value="Galactose-binding domain-like"/>
    <property type="match status" value="1"/>
</dbReference>
<name>E0I8U6_9BACL</name>
<evidence type="ECO:0000313" key="3">
    <source>
        <dbReference type="EMBL" id="EFM10830.1"/>
    </source>
</evidence>
<dbReference type="InterPro" id="IPR000421">
    <property type="entry name" value="FA58C"/>
</dbReference>
<sequence>MMNKKLNGILRKKVASATAALLLASSLSVITASASGNIIPLMTSNTNSLGTAYASSEWAGHEAYQAFDHNDSTYWSTSSGSYGELRFSFSSQKKVTSYTLRTSSQAAGNTPKNWTFQASNDGVNWTVLDTAAYTLSPNFTYTFSILNNSYYSKYRLVITANGGAYSTSVAEVQMFE</sequence>
<reference evidence="3 4" key="1">
    <citation type="submission" date="2010-07" db="EMBL/GenBank/DDBJ databases">
        <title>The draft genome of Paenibacillus curdlanolyticus YK9.</title>
        <authorList>
            <consortium name="US DOE Joint Genome Institute (JGI-PGF)"/>
            <person name="Lucas S."/>
            <person name="Copeland A."/>
            <person name="Lapidus A."/>
            <person name="Cheng J.-F."/>
            <person name="Bruce D."/>
            <person name="Goodwin L."/>
            <person name="Pitluck S."/>
            <person name="Land M.L."/>
            <person name="Hauser L."/>
            <person name="Chang Y.-J."/>
            <person name="Jeffries C."/>
            <person name="Anderson I.J."/>
            <person name="Johnson E."/>
            <person name="Loganathan U."/>
            <person name="Mulhopadhyay B."/>
            <person name="Kyrpides N."/>
            <person name="Woyke T.J."/>
        </authorList>
    </citation>
    <scope>NUCLEOTIDE SEQUENCE [LARGE SCALE GENOMIC DNA]</scope>
    <source>
        <strain evidence="3 4">YK9</strain>
    </source>
</reference>
<dbReference type="EMBL" id="AEDD01000005">
    <property type="protein sequence ID" value="EFM10830.1"/>
    <property type="molecule type" value="Genomic_DNA"/>
</dbReference>
<dbReference type="eggNOG" id="COG4733">
    <property type="taxonomic scope" value="Bacteria"/>
</dbReference>
<dbReference type="InterPro" id="IPR008979">
    <property type="entry name" value="Galactose-bd-like_sf"/>
</dbReference>
<dbReference type="AlphaFoldDB" id="E0I8U6"/>
<keyword evidence="1" id="KW-0732">Signal</keyword>
<feature type="signal peptide" evidence="1">
    <location>
        <begin position="1"/>
        <end position="34"/>
    </location>
</feature>
<evidence type="ECO:0000259" key="2">
    <source>
        <dbReference type="PROSITE" id="PS50022"/>
    </source>
</evidence>
<keyword evidence="4" id="KW-1185">Reference proteome</keyword>
<dbReference type="STRING" id="717606.PaecuDRAFT_2077"/>
<feature type="domain" description="F5/8 type C" evidence="2">
    <location>
        <begin position="31"/>
        <end position="176"/>
    </location>
</feature>
<protein>
    <submittedName>
        <fullName evidence="3">Coagulation factor 5/8 type domain protein</fullName>
    </submittedName>
</protein>
<dbReference type="SUPFAM" id="SSF49785">
    <property type="entry name" value="Galactose-binding domain-like"/>
    <property type="match status" value="1"/>
</dbReference>
<gene>
    <name evidence="3" type="ORF">PaecuDRAFT_2077</name>
</gene>
<dbReference type="RefSeq" id="WP_006038080.1">
    <property type="nucleotide sequence ID" value="NZ_AEDD01000005.1"/>
</dbReference>
<accession>E0I8U6</accession>
<evidence type="ECO:0000256" key="1">
    <source>
        <dbReference type="SAM" id="SignalP"/>
    </source>
</evidence>
<dbReference type="Proteomes" id="UP000005387">
    <property type="component" value="Unassembled WGS sequence"/>
</dbReference>
<dbReference type="PROSITE" id="PS50022">
    <property type="entry name" value="FA58C_3"/>
    <property type="match status" value="1"/>
</dbReference>
<organism evidence="3 4">
    <name type="scientific">Paenibacillus curdlanolyticus YK9</name>
    <dbReference type="NCBI Taxonomy" id="717606"/>
    <lineage>
        <taxon>Bacteria</taxon>
        <taxon>Bacillati</taxon>
        <taxon>Bacillota</taxon>
        <taxon>Bacilli</taxon>
        <taxon>Bacillales</taxon>
        <taxon>Paenibacillaceae</taxon>
        <taxon>Paenibacillus</taxon>
    </lineage>
</organism>
<dbReference type="Pfam" id="PF00754">
    <property type="entry name" value="F5_F8_type_C"/>
    <property type="match status" value="1"/>
</dbReference>
<evidence type="ECO:0000313" key="4">
    <source>
        <dbReference type="Proteomes" id="UP000005387"/>
    </source>
</evidence>
<feature type="chain" id="PRO_5003136210" evidence="1">
    <location>
        <begin position="35"/>
        <end position="176"/>
    </location>
</feature>
<proteinExistence type="predicted"/>